<keyword evidence="3 7" id="KW-0812">Transmembrane</keyword>
<evidence type="ECO:0000256" key="6">
    <source>
        <dbReference type="SAM" id="MobiDB-lite"/>
    </source>
</evidence>
<gene>
    <name evidence="8" type="ORF">HNR19_004415</name>
</gene>
<keyword evidence="4 7" id="KW-1133">Transmembrane helix</keyword>
<feature type="transmembrane region" description="Helical" evidence="7">
    <location>
        <begin position="211"/>
        <end position="231"/>
    </location>
</feature>
<evidence type="ECO:0000256" key="1">
    <source>
        <dbReference type="ARBA" id="ARBA00004651"/>
    </source>
</evidence>
<dbReference type="Proteomes" id="UP000530424">
    <property type="component" value="Unassembled WGS sequence"/>
</dbReference>
<accession>A0A853C8R2</accession>
<feature type="region of interest" description="Disordered" evidence="6">
    <location>
        <begin position="345"/>
        <end position="370"/>
    </location>
</feature>
<reference evidence="8 9" key="1">
    <citation type="submission" date="2020-07" db="EMBL/GenBank/DDBJ databases">
        <title>Sequencing the genomes of 1000 actinobacteria strains.</title>
        <authorList>
            <person name="Klenk H.-P."/>
        </authorList>
    </citation>
    <scope>NUCLEOTIDE SEQUENCE [LARGE SCALE GENOMIC DNA]</scope>
    <source>
        <strain evidence="8 9">DSM 103833</strain>
    </source>
</reference>
<feature type="transmembrane region" description="Helical" evidence="7">
    <location>
        <begin position="251"/>
        <end position="277"/>
    </location>
</feature>
<organism evidence="8 9">
    <name type="scientific">Nocardioides thalensis</name>
    <dbReference type="NCBI Taxonomy" id="1914755"/>
    <lineage>
        <taxon>Bacteria</taxon>
        <taxon>Bacillati</taxon>
        <taxon>Actinomycetota</taxon>
        <taxon>Actinomycetes</taxon>
        <taxon>Propionibacteriales</taxon>
        <taxon>Nocardioidaceae</taxon>
        <taxon>Nocardioides</taxon>
    </lineage>
</organism>
<dbReference type="AlphaFoldDB" id="A0A853C8R2"/>
<evidence type="ECO:0000313" key="8">
    <source>
        <dbReference type="EMBL" id="NYJ03717.1"/>
    </source>
</evidence>
<keyword evidence="5 7" id="KW-0472">Membrane</keyword>
<evidence type="ECO:0000256" key="3">
    <source>
        <dbReference type="ARBA" id="ARBA00022692"/>
    </source>
</evidence>
<feature type="transmembrane region" description="Helical" evidence="7">
    <location>
        <begin position="177"/>
        <end position="199"/>
    </location>
</feature>
<dbReference type="EMBL" id="JACCFP010000001">
    <property type="protein sequence ID" value="NYJ03717.1"/>
    <property type="molecule type" value="Genomic_DNA"/>
</dbReference>
<comment type="subcellular location">
    <subcellularLocation>
        <location evidence="1">Cell membrane</location>
        <topology evidence="1">Multi-pass membrane protein</topology>
    </subcellularLocation>
</comment>
<dbReference type="Pfam" id="PF03631">
    <property type="entry name" value="Virul_fac_BrkB"/>
    <property type="match status" value="1"/>
</dbReference>
<feature type="transmembrane region" description="Helical" evidence="7">
    <location>
        <begin position="97"/>
        <end position="118"/>
    </location>
</feature>
<protein>
    <submittedName>
        <fullName evidence="8">Uncharacterized BrkB/YihY/UPF0761 family membrane protein</fullName>
    </submittedName>
</protein>
<keyword evidence="9" id="KW-1185">Reference proteome</keyword>
<evidence type="ECO:0000256" key="4">
    <source>
        <dbReference type="ARBA" id="ARBA00022989"/>
    </source>
</evidence>
<dbReference type="PANTHER" id="PTHR30213">
    <property type="entry name" value="INNER MEMBRANE PROTEIN YHJD"/>
    <property type="match status" value="1"/>
</dbReference>
<evidence type="ECO:0000256" key="5">
    <source>
        <dbReference type="ARBA" id="ARBA00023136"/>
    </source>
</evidence>
<dbReference type="GO" id="GO:0005886">
    <property type="term" value="C:plasma membrane"/>
    <property type="evidence" value="ECO:0007669"/>
    <property type="project" value="UniProtKB-SubCell"/>
</dbReference>
<evidence type="ECO:0000256" key="7">
    <source>
        <dbReference type="SAM" id="Phobius"/>
    </source>
</evidence>
<proteinExistence type="predicted"/>
<sequence length="370" mass="40365">MGVVSSVDETQRRNPVLGFPLAVIYKFFDDQGNYLAVILTFYAFFAIFPLMLLATSILGFVFQGNPQFEEQVLDSTLGQFPIIGDLIGGEDGLKGSVGAIIVGGLGALYGAMGLGLALQNVQATAWSVPRNSRTNPVLIRVNSLLLLAFAGTAIISISVLSAVLIETEIVGEMATHSWFPWLVRLLTLLILGFVMTILLRMAAAKATRHRIAHAAPGGYTIAVMWQLLQYLGTVYVTRVLAATEQLEDVFAVVLGLFGLLYIGAIMGVLGIEVNVVLARRLWPRALLTPFTDRVDLTEADRKAYAMYAQMQRHKGFETVSVRFDGRDGDTHEIVLDPSTEQVIKQHIPGKPPRPEAADEVTQPMQLPPSI</sequence>
<name>A0A853C8R2_9ACTN</name>
<feature type="transmembrane region" description="Helical" evidence="7">
    <location>
        <begin position="139"/>
        <end position="165"/>
    </location>
</feature>
<dbReference type="PANTHER" id="PTHR30213:SF1">
    <property type="entry name" value="INNER MEMBRANE PROTEIN YHJD"/>
    <property type="match status" value="1"/>
</dbReference>
<evidence type="ECO:0000256" key="2">
    <source>
        <dbReference type="ARBA" id="ARBA00022475"/>
    </source>
</evidence>
<dbReference type="InterPro" id="IPR017039">
    <property type="entry name" value="Virul_fac_BrkB"/>
</dbReference>
<keyword evidence="2" id="KW-1003">Cell membrane</keyword>
<comment type="caution">
    <text evidence="8">The sequence shown here is derived from an EMBL/GenBank/DDBJ whole genome shotgun (WGS) entry which is preliminary data.</text>
</comment>
<dbReference type="RefSeq" id="WP_343047329.1">
    <property type="nucleotide sequence ID" value="NZ_JACCFP010000001.1"/>
</dbReference>
<evidence type="ECO:0000313" key="9">
    <source>
        <dbReference type="Proteomes" id="UP000530424"/>
    </source>
</evidence>
<feature type="transmembrane region" description="Helical" evidence="7">
    <location>
        <begin position="34"/>
        <end position="62"/>
    </location>
</feature>